<accession>A0A239K790</accession>
<dbReference type="EMBL" id="FZPD01000004">
    <property type="protein sequence ID" value="SNT13479.1"/>
    <property type="molecule type" value="Genomic_DNA"/>
</dbReference>
<dbReference type="Proteomes" id="UP000198393">
    <property type="component" value="Unassembled WGS sequence"/>
</dbReference>
<dbReference type="OrthoDB" id="976816at2"/>
<sequence>MKKVLILITILISTSIVAQDQLYKVTLLRAKPGELLNLINLLDQDIANYESYLENKPYLLRHSQGDHWDLMLIYPIDELESYFTKTATDRRANSRTFEKEHASDFFQIVSFQEEAIVKGPPINSFIDAFEKYELFHIEIFTALAGKQSELLEQRLAENQYYAGIEHRPNFIFTRVFGPSWDNFTIGFYEDMHDFAGPEITFETEDQAAKEAGFDGVNYIGSYLRSLIAEHHDTLAWKVD</sequence>
<evidence type="ECO:0008006" key="3">
    <source>
        <dbReference type="Google" id="ProtNLM"/>
    </source>
</evidence>
<evidence type="ECO:0000313" key="2">
    <source>
        <dbReference type="Proteomes" id="UP000198393"/>
    </source>
</evidence>
<reference evidence="1 2" key="1">
    <citation type="submission" date="2017-06" db="EMBL/GenBank/DDBJ databases">
        <authorList>
            <person name="Kim H.J."/>
            <person name="Triplett B.A."/>
        </authorList>
    </citation>
    <scope>NUCLEOTIDE SEQUENCE [LARGE SCALE GENOMIC DNA]</scope>
    <source>
        <strain evidence="1 2">DSM 19307</strain>
    </source>
</reference>
<name>A0A239K790_EKHLU</name>
<dbReference type="RefSeq" id="WP_089357153.1">
    <property type="nucleotide sequence ID" value="NZ_FZPD01000004.1"/>
</dbReference>
<protein>
    <recommendedName>
        <fullName evidence="3">NIPSNAP protein</fullName>
    </recommendedName>
</protein>
<dbReference type="AlphaFoldDB" id="A0A239K790"/>
<evidence type="ECO:0000313" key="1">
    <source>
        <dbReference type="EMBL" id="SNT13479.1"/>
    </source>
</evidence>
<proteinExistence type="predicted"/>
<gene>
    <name evidence="1" type="ORF">SAMN05421640_2441</name>
</gene>
<organism evidence="1 2">
    <name type="scientific">Ekhidna lutea</name>
    <dbReference type="NCBI Taxonomy" id="447679"/>
    <lineage>
        <taxon>Bacteria</taxon>
        <taxon>Pseudomonadati</taxon>
        <taxon>Bacteroidota</taxon>
        <taxon>Cytophagia</taxon>
        <taxon>Cytophagales</taxon>
        <taxon>Reichenbachiellaceae</taxon>
        <taxon>Ekhidna</taxon>
    </lineage>
</organism>
<keyword evidence="2" id="KW-1185">Reference proteome</keyword>